<comment type="caution">
    <text evidence="3">The sequence shown here is derived from an EMBL/GenBank/DDBJ whole genome shotgun (WGS) entry which is preliminary data.</text>
</comment>
<accession>A0A7D8UV95</accession>
<keyword evidence="2" id="KW-1133">Transmembrane helix</keyword>
<reference evidence="3 4" key="1">
    <citation type="submission" date="2018-05" db="EMBL/GenBank/DDBJ databases">
        <title>Whole genome sequencing for identification of molecular markers to develop diagnostic detection tools for the regulated plant pathogen Lachnellula willkommii.</title>
        <authorList>
            <person name="Giroux E."/>
            <person name="Bilodeau G."/>
        </authorList>
    </citation>
    <scope>NUCLEOTIDE SEQUENCE [LARGE SCALE GENOMIC DNA]</scope>
    <source>
        <strain evidence="3 4">CBS 625.97</strain>
    </source>
</reference>
<dbReference type="InterPro" id="IPR013945">
    <property type="entry name" value="Pkr1"/>
</dbReference>
<feature type="region of interest" description="Disordered" evidence="1">
    <location>
        <begin position="81"/>
        <end position="102"/>
    </location>
</feature>
<feature type="region of interest" description="Disordered" evidence="1">
    <location>
        <begin position="123"/>
        <end position="146"/>
    </location>
</feature>
<dbReference type="GO" id="GO:0005789">
    <property type="term" value="C:endoplasmic reticulum membrane"/>
    <property type="evidence" value="ECO:0007669"/>
    <property type="project" value="TreeGrafter"/>
</dbReference>
<keyword evidence="4" id="KW-1185">Reference proteome</keyword>
<dbReference type="PANTHER" id="PTHR28251">
    <property type="entry name" value="V-TYPE ATPASE ASSEMBLY FACTOR PKR1"/>
    <property type="match status" value="1"/>
</dbReference>
<feature type="transmembrane region" description="Helical" evidence="2">
    <location>
        <begin position="21"/>
        <end position="42"/>
    </location>
</feature>
<evidence type="ECO:0000313" key="3">
    <source>
        <dbReference type="EMBL" id="TVY59180.1"/>
    </source>
</evidence>
<feature type="transmembrane region" description="Helical" evidence="2">
    <location>
        <begin position="48"/>
        <end position="66"/>
    </location>
</feature>
<dbReference type="PANTHER" id="PTHR28251:SF1">
    <property type="entry name" value="V-TYPE ATPASE ASSEMBLY FACTOR PKR1"/>
    <property type="match status" value="1"/>
</dbReference>
<gene>
    <name evidence="3" type="primary">PKR1</name>
    <name evidence="3" type="ORF">LCER1_G000164</name>
</gene>
<dbReference type="EMBL" id="QGMG01000011">
    <property type="protein sequence ID" value="TVY59180.1"/>
    <property type="molecule type" value="Genomic_DNA"/>
</dbReference>
<dbReference type="Pfam" id="PF08636">
    <property type="entry name" value="Pkr1"/>
    <property type="match status" value="1"/>
</dbReference>
<evidence type="ECO:0000256" key="1">
    <source>
        <dbReference type="SAM" id="MobiDB-lite"/>
    </source>
</evidence>
<dbReference type="Proteomes" id="UP000481288">
    <property type="component" value="Unassembled WGS sequence"/>
</dbReference>
<dbReference type="OrthoDB" id="9626941at2759"/>
<keyword evidence="2" id="KW-0812">Transmembrane</keyword>
<protein>
    <submittedName>
        <fullName evidence="3">V-type ATPase assembly factor PKR1</fullName>
    </submittedName>
</protein>
<keyword evidence="2" id="KW-0472">Membrane</keyword>
<proteinExistence type="predicted"/>
<evidence type="ECO:0000313" key="4">
    <source>
        <dbReference type="Proteomes" id="UP000481288"/>
    </source>
</evidence>
<dbReference type="AlphaFoldDB" id="A0A7D8UV95"/>
<organism evidence="3 4">
    <name type="scientific">Lachnellula cervina</name>
    <dbReference type="NCBI Taxonomy" id="1316786"/>
    <lineage>
        <taxon>Eukaryota</taxon>
        <taxon>Fungi</taxon>
        <taxon>Dikarya</taxon>
        <taxon>Ascomycota</taxon>
        <taxon>Pezizomycotina</taxon>
        <taxon>Leotiomycetes</taxon>
        <taxon>Helotiales</taxon>
        <taxon>Lachnaceae</taxon>
        <taxon>Lachnellula</taxon>
    </lineage>
</organism>
<dbReference type="GO" id="GO:0070072">
    <property type="term" value="P:vacuolar proton-transporting V-type ATPase complex assembly"/>
    <property type="evidence" value="ECO:0007669"/>
    <property type="project" value="InterPro"/>
</dbReference>
<name>A0A7D8UV95_9HELO</name>
<evidence type="ECO:0000256" key="2">
    <source>
        <dbReference type="SAM" id="Phobius"/>
    </source>
</evidence>
<sequence>MAAFITDLMQSIFTPGPTPTLLVATNITFACLQVVLFILLIATYSIHFIILSFLSAGLWWAINWFAMELRAAEEADAEKKRRLAETGLGSDSETEAETVIDAGDVGAGSKEVEVLDRRGELKDRASLGGSRSELSTEDEWERVEGGGKNAMERSDYIYPGFAGSR</sequence>